<dbReference type="NCBIfam" id="TIGR00857">
    <property type="entry name" value="pyrC_multi"/>
    <property type="match status" value="1"/>
</dbReference>
<keyword evidence="4" id="KW-0479">Metal-binding</keyword>
<dbReference type="AlphaFoldDB" id="A0A7W5DNN1"/>
<keyword evidence="8" id="KW-1185">Reference proteome</keyword>
<dbReference type="GO" id="GO:0046872">
    <property type="term" value="F:metal ion binding"/>
    <property type="evidence" value="ECO:0007669"/>
    <property type="project" value="UniProtKB-KW"/>
</dbReference>
<dbReference type="CDD" id="cd01318">
    <property type="entry name" value="DHOase_IIb"/>
    <property type="match status" value="1"/>
</dbReference>
<dbReference type="NCBIfam" id="NF006688">
    <property type="entry name" value="PRK09236.1"/>
    <property type="match status" value="1"/>
</dbReference>
<evidence type="ECO:0000259" key="6">
    <source>
        <dbReference type="Pfam" id="PF01979"/>
    </source>
</evidence>
<evidence type="ECO:0000256" key="3">
    <source>
        <dbReference type="ARBA" id="ARBA00010286"/>
    </source>
</evidence>
<proteinExistence type="inferred from homology"/>
<reference evidence="7 8" key="1">
    <citation type="submission" date="2020-08" db="EMBL/GenBank/DDBJ databases">
        <title>Genomic Encyclopedia of Type Strains, Phase IV (KMG-IV): sequencing the most valuable type-strain genomes for metagenomic binning, comparative biology and taxonomic classification.</title>
        <authorList>
            <person name="Goeker M."/>
        </authorList>
    </citation>
    <scope>NUCLEOTIDE SEQUENCE [LARGE SCALE GENOMIC DNA]</scope>
    <source>
        <strain evidence="7 8">DSM 27471</strain>
    </source>
</reference>
<comment type="cofactor">
    <cofactor evidence="1">
        <name>Zn(2+)</name>
        <dbReference type="ChEBI" id="CHEBI:29105"/>
    </cofactor>
</comment>
<dbReference type="InterPro" id="IPR006680">
    <property type="entry name" value="Amidohydro-rel"/>
</dbReference>
<evidence type="ECO:0000256" key="2">
    <source>
        <dbReference type="ARBA" id="ARBA00002368"/>
    </source>
</evidence>
<dbReference type="Gene3D" id="3.20.20.140">
    <property type="entry name" value="Metal-dependent hydrolases"/>
    <property type="match status" value="1"/>
</dbReference>
<dbReference type="Gene3D" id="2.30.40.10">
    <property type="entry name" value="Urease, subunit C, domain 1"/>
    <property type="match status" value="1"/>
</dbReference>
<dbReference type="SUPFAM" id="SSF51556">
    <property type="entry name" value="Metallo-dependent hydrolases"/>
    <property type="match status" value="1"/>
</dbReference>
<dbReference type="InterPro" id="IPR050138">
    <property type="entry name" value="DHOase/Allantoinase_Hydrolase"/>
</dbReference>
<comment type="caution">
    <text evidence="7">The sequence shown here is derived from an EMBL/GenBank/DDBJ whole genome shotgun (WGS) entry which is preliminary data.</text>
</comment>
<dbReference type="InterPro" id="IPR002195">
    <property type="entry name" value="Dihydroorotase_CS"/>
</dbReference>
<keyword evidence="5 7" id="KW-0378">Hydrolase</keyword>
<accession>A0A7W5DNN1</accession>
<dbReference type="GO" id="GO:0005737">
    <property type="term" value="C:cytoplasm"/>
    <property type="evidence" value="ECO:0007669"/>
    <property type="project" value="TreeGrafter"/>
</dbReference>
<dbReference type="PANTHER" id="PTHR43668:SF4">
    <property type="entry name" value="ALLANTOINASE"/>
    <property type="match status" value="1"/>
</dbReference>
<evidence type="ECO:0000256" key="5">
    <source>
        <dbReference type="ARBA" id="ARBA00022801"/>
    </source>
</evidence>
<gene>
    <name evidence="7" type="ORF">FHX64_000254</name>
</gene>
<dbReference type="GO" id="GO:0006145">
    <property type="term" value="P:purine nucleobase catabolic process"/>
    <property type="evidence" value="ECO:0007669"/>
    <property type="project" value="TreeGrafter"/>
</dbReference>
<dbReference type="PANTHER" id="PTHR43668">
    <property type="entry name" value="ALLANTOINASE"/>
    <property type="match status" value="1"/>
</dbReference>
<evidence type="ECO:0000313" key="7">
    <source>
        <dbReference type="EMBL" id="MBB3186091.1"/>
    </source>
</evidence>
<name>A0A7W5DNN1_9PORP</name>
<dbReference type="GO" id="GO:0004038">
    <property type="term" value="F:allantoinase activity"/>
    <property type="evidence" value="ECO:0007669"/>
    <property type="project" value="TreeGrafter"/>
</dbReference>
<dbReference type="InterPro" id="IPR011059">
    <property type="entry name" value="Metal-dep_hydrolase_composite"/>
</dbReference>
<evidence type="ECO:0000256" key="4">
    <source>
        <dbReference type="ARBA" id="ARBA00022723"/>
    </source>
</evidence>
<dbReference type="SUPFAM" id="SSF51338">
    <property type="entry name" value="Composite domain of metallo-dependent hydrolases"/>
    <property type="match status" value="1"/>
</dbReference>
<sequence length="450" mass="50445">MDKQGIIIYNAKIFTEKSTFRGSLRIEGEFIAEIFKGEVPPTVLEKNQVIDASDLWLLPGVIDSHVHFRDPGLTHKGDIESESKAALAGGVTSFIDMPNTIPPTTSIAALEEKRKTASEKAWTNFGFFLGATPDNLNELIQADNQRFAGIKIYYGSTTGNMMVNKEVVQKLMTSSNHLLVVHAEDDAVIQRNMASYREQFGEELPFSYHPMIRSVEACYKATSALVEMAMRHRSRLHIAHVSTANELALFDGSKPLAEKQITAETCVPYLWFDQRDYDRLGARLKSNPAIKSENDRKALLQALASNKIDTIATDHAPHLLDEKQGSYFNVPSGIPSVQYALPVMLELVRNGQVSIEKVLEKMCYAPATLFRIHRRGYIRKGFYADMVLVDPNNPWTISDETTLSKCRWSPFAGTQLHARITHTFVNGKIKFENGAVHDQRNGQALLFNVK</sequence>
<feature type="domain" description="Amidohydrolase-related" evidence="6">
    <location>
        <begin position="57"/>
        <end position="429"/>
    </location>
</feature>
<dbReference type="EC" id="3.5.2.3" evidence="7"/>
<evidence type="ECO:0000313" key="8">
    <source>
        <dbReference type="Proteomes" id="UP000544222"/>
    </source>
</evidence>
<dbReference type="PROSITE" id="PS00482">
    <property type="entry name" value="DIHYDROOROTASE_1"/>
    <property type="match status" value="1"/>
</dbReference>
<comment type="function">
    <text evidence="2">Catalyzes the reversible cyclization of carbamoyl aspartate to dihydroorotate.</text>
</comment>
<dbReference type="Proteomes" id="UP000544222">
    <property type="component" value="Unassembled WGS sequence"/>
</dbReference>
<dbReference type="InterPro" id="IPR032466">
    <property type="entry name" value="Metal_Hydrolase"/>
</dbReference>
<organism evidence="7 8">
    <name type="scientific">Microbacter margulisiae</name>
    <dbReference type="NCBI Taxonomy" id="1350067"/>
    <lineage>
        <taxon>Bacteria</taxon>
        <taxon>Pseudomonadati</taxon>
        <taxon>Bacteroidota</taxon>
        <taxon>Bacteroidia</taxon>
        <taxon>Bacteroidales</taxon>
        <taxon>Porphyromonadaceae</taxon>
        <taxon>Microbacter</taxon>
    </lineage>
</organism>
<dbReference type="RefSeq" id="WP_183412035.1">
    <property type="nucleotide sequence ID" value="NZ_JACHYB010000001.1"/>
</dbReference>
<protein>
    <submittedName>
        <fullName evidence="7">Dihydroorotase</fullName>
        <ecNumber evidence="7">3.5.2.3</ecNumber>
    </submittedName>
</protein>
<comment type="similarity">
    <text evidence="3">Belongs to the metallo-dependent hydrolases superfamily. DHOase family. Class I DHOase subfamily.</text>
</comment>
<dbReference type="EMBL" id="JACHYB010000001">
    <property type="protein sequence ID" value="MBB3186091.1"/>
    <property type="molecule type" value="Genomic_DNA"/>
</dbReference>
<dbReference type="Pfam" id="PF01979">
    <property type="entry name" value="Amidohydro_1"/>
    <property type="match status" value="1"/>
</dbReference>
<dbReference type="GO" id="GO:0004151">
    <property type="term" value="F:dihydroorotase activity"/>
    <property type="evidence" value="ECO:0007669"/>
    <property type="project" value="UniProtKB-EC"/>
</dbReference>
<dbReference type="PROSITE" id="PS00483">
    <property type="entry name" value="DIHYDROOROTASE_2"/>
    <property type="match status" value="1"/>
</dbReference>
<evidence type="ECO:0000256" key="1">
    <source>
        <dbReference type="ARBA" id="ARBA00001947"/>
    </source>
</evidence>